<evidence type="ECO:0000313" key="3">
    <source>
        <dbReference type="Proteomes" id="UP000663193"/>
    </source>
</evidence>
<dbReference type="InterPro" id="IPR036388">
    <property type="entry name" value="WH-like_DNA-bd_sf"/>
</dbReference>
<evidence type="ECO:0000256" key="1">
    <source>
        <dbReference type="SAM" id="MobiDB-lite"/>
    </source>
</evidence>
<feature type="compositionally biased region" description="Acidic residues" evidence="1">
    <location>
        <begin position="174"/>
        <end position="187"/>
    </location>
</feature>
<evidence type="ECO:0008006" key="4">
    <source>
        <dbReference type="Google" id="ProtNLM"/>
    </source>
</evidence>
<feature type="region of interest" description="Disordered" evidence="1">
    <location>
        <begin position="166"/>
        <end position="187"/>
    </location>
</feature>
<evidence type="ECO:0000313" key="2">
    <source>
        <dbReference type="EMBL" id="QRC91959.1"/>
    </source>
</evidence>
<proteinExistence type="predicted"/>
<dbReference type="PANTHER" id="PTHR42942">
    <property type="entry name" value="6-O-METHYLGUANINE DNA METHYLTRANSFERASE"/>
    <property type="match status" value="1"/>
</dbReference>
<dbReference type="Gene3D" id="1.10.10.10">
    <property type="entry name" value="Winged helix-like DNA-binding domain superfamily/Winged helix DNA-binding domain"/>
    <property type="match status" value="1"/>
</dbReference>
<name>A0A7U2ES28_PHANO</name>
<organism evidence="2 3">
    <name type="scientific">Phaeosphaeria nodorum (strain SN15 / ATCC MYA-4574 / FGSC 10173)</name>
    <name type="common">Glume blotch fungus</name>
    <name type="synonym">Parastagonospora nodorum</name>
    <dbReference type="NCBI Taxonomy" id="321614"/>
    <lineage>
        <taxon>Eukaryota</taxon>
        <taxon>Fungi</taxon>
        <taxon>Dikarya</taxon>
        <taxon>Ascomycota</taxon>
        <taxon>Pezizomycotina</taxon>
        <taxon>Dothideomycetes</taxon>
        <taxon>Pleosporomycetidae</taxon>
        <taxon>Pleosporales</taxon>
        <taxon>Pleosporineae</taxon>
        <taxon>Phaeosphaeriaceae</taxon>
        <taxon>Parastagonospora</taxon>
    </lineage>
</organism>
<gene>
    <name evidence="2" type="ORF">JI435_021300</name>
</gene>
<dbReference type="AlphaFoldDB" id="A0A7U2ES28"/>
<dbReference type="InterPro" id="IPR052520">
    <property type="entry name" value="ATL_DNA_repair"/>
</dbReference>
<dbReference type="VEuPathDB" id="FungiDB:JI435_021300"/>
<accession>A0A7U2ES28</accession>
<dbReference type="PANTHER" id="PTHR42942:SF1">
    <property type="entry name" value="ALKYLTRANSFERASE-LIKE PROTEIN 1"/>
    <property type="match status" value="1"/>
</dbReference>
<dbReference type="Proteomes" id="UP000663193">
    <property type="component" value="Chromosome 2"/>
</dbReference>
<protein>
    <recommendedName>
        <fullName evidence="4">Methylated-DNA-[protein]-cysteine S-methyltransferase DNA binding domain-containing protein</fullName>
    </recommendedName>
</protein>
<sequence>MAPGERSEEVHLWYTAVFEACQEIPRGNYLLLCISRCTELTAEQARSRATGTSRDSSGSVSDLLHHQDSLLTHLATNQLNVPVGVCLKHLPSPSTDSSKKSATFHSGNVPWQRVLNAKGSISPRGPGAAARQADALRREGVEVREDAMGQYAIDLAKYGWFPDTLPSESGQVESSDEEDEEAAAYHT</sequence>
<dbReference type="EMBL" id="CP069024">
    <property type="protein sequence ID" value="QRC91959.1"/>
    <property type="molecule type" value="Genomic_DNA"/>
</dbReference>
<reference evidence="3" key="1">
    <citation type="journal article" date="2021" name="BMC Genomics">
        <title>Chromosome-level genome assembly and manually-curated proteome of model necrotroph Parastagonospora nodorum Sn15 reveals a genome-wide trove of candidate effector homologs, and redundancy of virulence-related functions within an accessory chromosome.</title>
        <authorList>
            <person name="Bertazzoni S."/>
            <person name="Jones D.A.B."/>
            <person name="Phan H.T."/>
            <person name="Tan K.-C."/>
            <person name="Hane J.K."/>
        </authorList>
    </citation>
    <scope>NUCLEOTIDE SEQUENCE [LARGE SCALE GENOMIC DNA]</scope>
    <source>
        <strain evidence="3">SN15 / ATCC MYA-4574 / FGSC 10173)</strain>
    </source>
</reference>
<keyword evidence="3" id="KW-1185">Reference proteome</keyword>
<dbReference type="OrthoDB" id="2548197at2759"/>